<proteinExistence type="predicted"/>
<sequence length="87" mass="9825">VSTITASFAGFKGLIFLFESFESRNFIAFLISSNEILLFVFLYSSNLLFALVFKEHLKNSFKSAFGIITVPMSRPSIIQSLFLAKFI</sequence>
<organism evidence="2">
    <name type="scientific">marine metagenome</name>
    <dbReference type="NCBI Taxonomy" id="408172"/>
    <lineage>
        <taxon>unclassified sequences</taxon>
        <taxon>metagenomes</taxon>
        <taxon>ecological metagenomes</taxon>
    </lineage>
</organism>
<evidence type="ECO:0000256" key="1">
    <source>
        <dbReference type="SAM" id="Phobius"/>
    </source>
</evidence>
<gene>
    <name evidence="2" type="ORF">METZ01_LOCUS135751</name>
</gene>
<accession>A0A381Z2C5</accession>
<protein>
    <submittedName>
        <fullName evidence="2">Uncharacterized protein</fullName>
    </submittedName>
</protein>
<feature type="non-terminal residue" evidence="2">
    <location>
        <position position="1"/>
    </location>
</feature>
<reference evidence="2" key="1">
    <citation type="submission" date="2018-05" db="EMBL/GenBank/DDBJ databases">
        <authorList>
            <person name="Lanie J.A."/>
            <person name="Ng W.-L."/>
            <person name="Kazmierczak K.M."/>
            <person name="Andrzejewski T.M."/>
            <person name="Davidsen T.M."/>
            <person name="Wayne K.J."/>
            <person name="Tettelin H."/>
            <person name="Glass J.I."/>
            <person name="Rusch D."/>
            <person name="Podicherti R."/>
            <person name="Tsui H.-C.T."/>
            <person name="Winkler M.E."/>
        </authorList>
    </citation>
    <scope>NUCLEOTIDE SEQUENCE</scope>
</reference>
<dbReference type="AlphaFoldDB" id="A0A381Z2C5"/>
<evidence type="ECO:0000313" key="2">
    <source>
        <dbReference type="EMBL" id="SVA82897.1"/>
    </source>
</evidence>
<keyword evidence="1" id="KW-0472">Membrane</keyword>
<feature type="transmembrane region" description="Helical" evidence="1">
    <location>
        <begin position="26"/>
        <end position="53"/>
    </location>
</feature>
<keyword evidence="1" id="KW-0812">Transmembrane</keyword>
<keyword evidence="1" id="KW-1133">Transmembrane helix</keyword>
<name>A0A381Z2C5_9ZZZZ</name>
<dbReference type="EMBL" id="UINC01019560">
    <property type="protein sequence ID" value="SVA82897.1"/>
    <property type="molecule type" value="Genomic_DNA"/>
</dbReference>